<feature type="transmembrane region" description="Helical" evidence="3">
    <location>
        <begin position="209"/>
        <end position="227"/>
    </location>
</feature>
<feature type="transmembrane region" description="Helical" evidence="3">
    <location>
        <begin position="768"/>
        <end position="788"/>
    </location>
</feature>
<dbReference type="eggNOG" id="COG5373">
    <property type="taxonomic scope" value="Bacteria"/>
</dbReference>
<evidence type="ECO:0000256" key="1">
    <source>
        <dbReference type="SAM" id="Coils"/>
    </source>
</evidence>
<feature type="transmembrane region" description="Helical" evidence="3">
    <location>
        <begin position="371"/>
        <end position="388"/>
    </location>
</feature>
<protein>
    <submittedName>
        <fullName evidence="4">Putative membrane protein (DUF2339)</fullName>
    </submittedName>
</protein>
<feature type="compositionally biased region" description="Low complexity" evidence="2">
    <location>
        <begin position="89"/>
        <end position="107"/>
    </location>
</feature>
<feature type="transmembrane region" description="Helical" evidence="3">
    <location>
        <begin position="340"/>
        <end position="359"/>
    </location>
</feature>
<feature type="region of interest" description="Disordered" evidence="2">
    <location>
        <begin position="89"/>
        <end position="109"/>
    </location>
</feature>
<dbReference type="STRING" id="746697.Aeqsu_0326"/>
<dbReference type="EMBL" id="CP003280">
    <property type="protein sequence ID" value="AFL79840.1"/>
    <property type="molecule type" value="Genomic_DNA"/>
</dbReference>
<dbReference type="PANTHER" id="PTHR38434">
    <property type="entry name" value="BLL2549 PROTEIN"/>
    <property type="match status" value="1"/>
</dbReference>
<feature type="transmembrane region" description="Helical" evidence="3">
    <location>
        <begin position="397"/>
        <end position="413"/>
    </location>
</feature>
<feature type="transmembrane region" description="Helical" evidence="3">
    <location>
        <begin position="717"/>
        <end position="736"/>
    </location>
</feature>
<feature type="transmembrane region" description="Helical" evidence="3">
    <location>
        <begin position="419"/>
        <end position="436"/>
    </location>
</feature>
<organism evidence="4 5">
    <name type="scientific">Aequorivita sublithincola (strain DSM 14238 / LMG 21431 / ACAM 643 / 9-3)</name>
    <dbReference type="NCBI Taxonomy" id="746697"/>
    <lineage>
        <taxon>Bacteria</taxon>
        <taxon>Pseudomonadati</taxon>
        <taxon>Bacteroidota</taxon>
        <taxon>Flavobacteriia</taxon>
        <taxon>Flavobacteriales</taxon>
        <taxon>Flavobacteriaceae</taxon>
        <taxon>Aequorivita</taxon>
    </lineage>
</organism>
<keyword evidence="5" id="KW-1185">Reference proteome</keyword>
<dbReference type="PANTHER" id="PTHR38434:SF1">
    <property type="entry name" value="BLL2549 PROTEIN"/>
    <property type="match status" value="1"/>
</dbReference>
<dbReference type="Pfam" id="PF10101">
    <property type="entry name" value="DUF2339"/>
    <property type="match status" value="1"/>
</dbReference>
<feature type="transmembrane region" description="Helical" evidence="3">
    <location>
        <begin position="743"/>
        <end position="762"/>
    </location>
</feature>
<keyword evidence="3" id="KW-1133">Transmembrane helix</keyword>
<evidence type="ECO:0000313" key="5">
    <source>
        <dbReference type="Proteomes" id="UP000006049"/>
    </source>
</evidence>
<feature type="transmembrane region" description="Helical" evidence="3">
    <location>
        <begin position="124"/>
        <end position="143"/>
    </location>
</feature>
<feature type="transmembrane region" description="Helical" evidence="3">
    <location>
        <begin position="282"/>
        <end position="300"/>
    </location>
</feature>
<feature type="transmembrane region" description="Helical" evidence="3">
    <location>
        <begin position="580"/>
        <end position="598"/>
    </location>
</feature>
<dbReference type="HOGENOM" id="CLU_014077_0_0_10"/>
<proteinExistence type="predicted"/>
<feature type="transmembrane region" description="Helical" evidence="3">
    <location>
        <begin position="649"/>
        <end position="673"/>
    </location>
</feature>
<name>I3YS72_AEQSU</name>
<accession>I3YS72</accession>
<feature type="transmembrane region" description="Helical" evidence="3">
    <location>
        <begin position="448"/>
        <end position="465"/>
    </location>
</feature>
<dbReference type="AlphaFoldDB" id="I3YS72"/>
<evidence type="ECO:0000256" key="2">
    <source>
        <dbReference type="SAM" id="MobiDB-lite"/>
    </source>
</evidence>
<feature type="transmembrane region" description="Helical" evidence="3">
    <location>
        <begin position="685"/>
        <end position="705"/>
    </location>
</feature>
<feature type="transmembrane region" description="Helical" evidence="3">
    <location>
        <begin position="306"/>
        <end position="328"/>
    </location>
</feature>
<feature type="transmembrane region" description="Helical" evidence="3">
    <location>
        <begin position="605"/>
        <end position="629"/>
    </location>
</feature>
<dbReference type="RefSeq" id="WP_014781098.1">
    <property type="nucleotide sequence ID" value="NC_018013.1"/>
</dbReference>
<dbReference type="PATRIC" id="fig|746697.3.peg.324"/>
<evidence type="ECO:0000256" key="3">
    <source>
        <dbReference type="SAM" id="Phobius"/>
    </source>
</evidence>
<feature type="coiled-coil region" evidence="1">
    <location>
        <begin position="1"/>
        <end position="28"/>
    </location>
</feature>
<keyword evidence="3" id="KW-0812">Transmembrane</keyword>
<reference evidence="4 5" key="1">
    <citation type="submission" date="2012-06" db="EMBL/GenBank/DDBJ databases">
        <title>The complete genome of Aequorivita sublithincola DSM 14238.</title>
        <authorList>
            <consortium name="US DOE Joint Genome Institute (JGI-PGF)"/>
            <person name="Lucas S."/>
            <person name="Copeland A."/>
            <person name="Lapidus A."/>
            <person name="Goodwin L."/>
            <person name="Pitluck S."/>
            <person name="Peters L."/>
            <person name="Munk A.C.C."/>
            <person name="Kyrpides N."/>
            <person name="Mavromatis K."/>
            <person name="Pagani I."/>
            <person name="Ivanova N."/>
            <person name="Ovchinnikova G."/>
            <person name="Zeytun A."/>
            <person name="Detter J.C."/>
            <person name="Han C."/>
            <person name="Land M."/>
            <person name="Hauser L."/>
            <person name="Markowitz V."/>
            <person name="Cheng J.-F."/>
            <person name="Hugenholtz P."/>
            <person name="Woyke T."/>
            <person name="Wu D."/>
            <person name="Tindall B."/>
            <person name="Faehnrich R."/>
            <person name="Brambilla E."/>
            <person name="Klenk H.-P."/>
            <person name="Eisen J.A."/>
        </authorList>
    </citation>
    <scope>NUCLEOTIDE SEQUENCE [LARGE SCALE GENOMIC DNA]</scope>
    <source>
        <strain evidence="5">DSM 14238 / LMG 21431 / ACAM 643 / 9-3</strain>
    </source>
</reference>
<feature type="transmembrane region" description="Helical" evidence="3">
    <location>
        <begin position="149"/>
        <end position="171"/>
    </location>
</feature>
<feature type="transmembrane region" description="Helical" evidence="3">
    <location>
        <begin position="183"/>
        <end position="203"/>
    </location>
</feature>
<gene>
    <name evidence="4" type="ordered locus">Aeqsu_0326</name>
</gene>
<feature type="transmembrane region" description="Helical" evidence="3">
    <location>
        <begin position="234"/>
        <end position="250"/>
    </location>
</feature>
<feature type="transmembrane region" description="Helical" evidence="3">
    <location>
        <begin position="517"/>
        <end position="536"/>
    </location>
</feature>
<feature type="transmembrane region" description="Helical" evidence="3">
    <location>
        <begin position="485"/>
        <end position="505"/>
    </location>
</feature>
<sequence length="801" mass="91104">MDNHSENLKALNEKLELLLKKQELFSREIWDIKEQLQNLNVKASKAIQQPIEQPRKPENEIIIKKVDSVEQVTELPEYILEEAVIPPLTSTSTSYSSSTSTSTPTPRFTKKKKSDLEKFIGENLINKIGILITIIGVTIGAKYTIENDLISPLTRIILGYLVGLGLLGFGIKLKAKYKSFSAVLVSGAMVIMYSITFSAYSFYELIPQTFAFLLMLVFTVFTVVAALNYNHSIIAHLGLVGAYAVPFLLSNDSGRVEILFSYIAIINIGILIISFKKYWKSIYYSAFFFTWAIYLSWYLFSYESENFTLAFLFFTIFFVIFYCTFLAYKLIKKEKFNIGDIILLLANSFIFYGVGYSLLSDYKNGEELLGLFTLSNAIIHFAVSVYIYKQKLADRNFFNLIAGLVLVFITLAVPVQLDGNWVTIVWAGEATLLFWIGRTKAVPVYEKLSYILMVLALISLAQDWMDYSPYNALGEESAFTPIFNLRFLTGVLFLAAFGFINYLLMNTKFPSPFKKGGFFQMLISIIIPTIFILVLYNCFCLEIADYWNTKYSASYLEINGANDSYPNYFQNEDYHNFKVVWIYIYSLLFIAALSIFNIKKLKNKILGYALVVVSAFAFLLFFTEGIFALSDLRETYIDNTASEYYTHGIFNILIRYIAILSALALVFAGWLSVRTGVLKNGLQTPFTILTHIIFLAILSSELIAWMDLAGSTQSYKLGLSILWGLYALLLIIIGIWKCKPSLRIMAIVLFGFTLLKLFLYDISDMSTISKTIVFVILGVLLLIISFLYNKFKTKITNDVEE</sequence>
<dbReference type="Proteomes" id="UP000006049">
    <property type="component" value="Chromosome"/>
</dbReference>
<evidence type="ECO:0000313" key="4">
    <source>
        <dbReference type="EMBL" id="AFL79840.1"/>
    </source>
</evidence>
<dbReference type="InterPro" id="IPR019286">
    <property type="entry name" value="DUF2339_TM"/>
</dbReference>
<dbReference type="OrthoDB" id="666059at2"/>
<keyword evidence="1" id="KW-0175">Coiled coil</keyword>
<feature type="transmembrane region" description="Helical" evidence="3">
    <location>
        <begin position="256"/>
        <end position="275"/>
    </location>
</feature>
<dbReference type="KEGG" id="asl:Aeqsu_0326"/>
<keyword evidence="3" id="KW-0472">Membrane</keyword>